<dbReference type="NCBIfam" id="TIGR01178">
    <property type="entry name" value="ade"/>
    <property type="match status" value="1"/>
</dbReference>
<dbReference type="SUPFAM" id="SSF51338">
    <property type="entry name" value="Composite domain of metallo-dependent hydrolases"/>
    <property type="match status" value="1"/>
</dbReference>
<comment type="cofactor">
    <cofactor evidence="6">
        <name>Mn(2+)</name>
        <dbReference type="ChEBI" id="CHEBI:29035"/>
    </cofactor>
</comment>
<dbReference type="Pfam" id="PF13382">
    <property type="entry name" value="Adenine_deam_C"/>
    <property type="match status" value="1"/>
</dbReference>
<dbReference type="InterPro" id="IPR006680">
    <property type="entry name" value="Amidohydro-rel"/>
</dbReference>
<evidence type="ECO:0000256" key="2">
    <source>
        <dbReference type="ARBA" id="ARBA00012782"/>
    </source>
</evidence>
<dbReference type="InterPro" id="IPR032466">
    <property type="entry name" value="Metal_Hydrolase"/>
</dbReference>
<evidence type="ECO:0000256" key="6">
    <source>
        <dbReference type="HAMAP-Rule" id="MF_01518"/>
    </source>
</evidence>
<dbReference type="Pfam" id="PF01979">
    <property type="entry name" value="Amidohydro_1"/>
    <property type="match status" value="1"/>
</dbReference>
<organism evidence="9">
    <name type="scientific">Candidatus Methanogaster sp. ANME-2c ERB4</name>
    <dbReference type="NCBI Taxonomy" id="2759911"/>
    <lineage>
        <taxon>Archaea</taxon>
        <taxon>Methanobacteriati</taxon>
        <taxon>Methanobacteriota</taxon>
        <taxon>Stenosarchaea group</taxon>
        <taxon>Methanomicrobia</taxon>
        <taxon>Methanosarcinales</taxon>
        <taxon>ANME-2 cluster</taxon>
        <taxon>Candidatus Methanogasteraceae</taxon>
        <taxon>Candidatus Methanogaster</taxon>
    </lineage>
</organism>
<evidence type="ECO:0000256" key="1">
    <source>
        <dbReference type="ARBA" id="ARBA00006773"/>
    </source>
</evidence>
<feature type="domain" description="Adenine deaminase C-terminal" evidence="8">
    <location>
        <begin position="404"/>
        <end position="570"/>
    </location>
</feature>
<reference evidence="9" key="1">
    <citation type="submission" date="2020-06" db="EMBL/GenBank/DDBJ databases">
        <title>Unique genomic features of the anaerobic methanotrophic archaea.</title>
        <authorList>
            <person name="Chadwick G.L."/>
            <person name="Skennerton C.T."/>
            <person name="Laso-Perez R."/>
            <person name="Leu A.O."/>
            <person name="Speth D.R."/>
            <person name="Yu H."/>
            <person name="Morgan-Lang C."/>
            <person name="Hatzenpichler R."/>
            <person name="Goudeau D."/>
            <person name="Malmstrom R."/>
            <person name="Brazelton W.J."/>
            <person name="Woyke T."/>
            <person name="Hallam S.J."/>
            <person name="Tyson G.W."/>
            <person name="Wegener G."/>
            <person name="Boetius A."/>
            <person name="Orphan V."/>
        </authorList>
    </citation>
    <scope>NUCLEOTIDE SEQUENCE</scope>
</reference>
<feature type="domain" description="Amidohydrolase-related" evidence="7">
    <location>
        <begin position="68"/>
        <end position="350"/>
    </location>
</feature>
<name>A0A7G9YPW1_9EURY</name>
<gene>
    <name evidence="6 9" type="primary">ade</name>
    <name evidence="9" type="ORF">MMAJBCMK_00028</name>
</gene>
<dbReference type="SUPFAM" id="SSF51556">
    <property type="entry name" value="Metallo-dependent hydrolases"/>
    <property type="match status" value="1"/>
</dbReference>
<dbReference type="PANTHER" id="PTHR11113">
    <property type="entry name" value="N-ACETYLGLUCOSAMINE-6-PHOSPHATE DEACETYLASE"/>
    <property type="match status" value="1"/>
</dbReference>
<dbReference type="Gene3D" id="3.20.20.140">
    <property type="entry name" value="Metal-dependent hydrolases"/>
    <property type="match status" value="1"/>
</dbReference>
<dbReference type="InterPro" id="IPR026912">
    <property type="entry name" value="Adenine_deam_C"/>
</dbReference>
<protein>
    <recommendedName>
        <fullName evidence="2 6">Adenine deaminase</fullName>
        <shortName evidence="6">Adenase</shortName>
        <shortName evidence="6">Adenine aminase</shortName>
        <ecNumber evidence="2 6">3.5.4.2</ecNumber>
    </recommendedName>
</protein>
<dbReference type="GO" id="GO:0000034">
    <property type="term" value="F:adenine deaminase activity"/>
    <property type="evidence" value="ECO:0007669"/>
    <property type="project" value="UniProtKB-UniRule"/>
</dbReference>
<evidence type="ECO:0000256" key="4">
    <source>
        <dbReference type="ARBA" id="ARBA00023211"/>
    </source>
</evidence>
<evidence type="ECO:0000259" key="8">
    <source>
        <dbReference type="Pfam" id="PF13382"/>
    </source>
</evidence>
<comment type="catalytic activity">
    <reaction evidence="5 6">
        <text>adenine + H2O + H(+) = hypoxanthine + NH4(+)</text>
        <dbReference type="Rhea" id="RHEA:23688"/>
        <dbReference type="ChEBI" id="CHEBI:15377"/>
        <dbReference type="ChEBI" id="CHEBI:15378"/>
        <dbReference type="ChEBI" id="CHEBI:16708"/>
        <dbReference type="ChEBI" id="CHEBI:17368"/>
        <dbReference type="ChEBI" id="CHEBI:28938"/>
        <dbReference type="EC" id="3.5.4.2"/>
    </reaction>
</comment>
<dbReference type="InterPro" id="IPR011059">
    <property type="entry name" value="Metal-dep_hydrolase_composite"/>
</dbReference>
<dbReference type="HAMAP" id="MF_01518">
    <property type="entry name" value="Adenine_deamin"/>
    <property type="match status" value="1"/>
</dbReference>
<dbReference type="EMBL" id="MT631402">
    <property type="protein sequence ID" value="QNO50045.1"/>
    <property type="molecule type" value="Genomic_DNA"/>
</dbReference>
<evidence type="ECO:0000259" key="7">
    <source>
        <dbReference type="Pfam" id="PF01979"/>
    </source>
</evidence>
<accession>A0A7G9YPW1</accession>
<keyword evidence="3 6" id="KW-0378">Hydrolase</keyword>
<dbReference type="GO" id="GO:0006146">
    <property type="term" value="P:adenine catabolic process"/>
    <property type="evidence" value="ECO:0007669"/>
    <property type="project" value="InterPro"/>
</dbReference>
<evidence type="ECO:0000256" key="5">
    <source>
        <dbReference type="ARBA" id="ARBA00047720"/>
    </source>
</evidence>
<dbReference type="InterPro" id="IPR006679">
    <property type="entry name" value="Adenine_deam"/>
</dbReference>
<dbReference type="CDD" id="cd01295">
    <property type="entry name" value="AdeC"/>
    <property type="match status" value="1"/>
</dbReference>
<dbReference type="EC" id="3.5.4.2" evidence="2 6"/>
<dbReference type="Gene3D" id="2.30.40.10">
    <property type="entry name" value="Urease, subunit C, domain 1"/>
    <property type="match status" value="1"/>
</dbReference>
<evidence type="ECO:0000256" key="3">
    <source>
        <dbReference type="ARBA" id="ARBA00022801"/>
    </source>
</evidence>
<dbReference type="AlphaFoldDB" id="A0A7G9YPW1"/>
<evidence type="ECO:0000313" key="9">
    <source>
        <dbReference type="EMBL" id="QNO50045.1"/>
    </source>
</evidence>
<proteinExistence type="inferred from homology"/>
<dbReference type="PANTHER" id="PTHR11113:SF2">
    <property type="entry name" value="ADENINE DEAMINASE"/>
    <property type="match status" value="1"/>
</dbReference>
<sequence>MSLQERIFAGKGDIKADLALTGGKIVNVNTKEILKGDIAVKDGIIVGIGDISDKIGDGTNTIDITGKFVSPGLIDGHVHFESSMLTLAHFAMAATRHGTTGLVIDPHEIGNVLGKGGVELVLSEIEDLPSSVFVMVPSCVPSSDLETSGAVMDMPTVTSLLYNDHVIGLGEMMDFPGVLDADPEKLDMIEEALVLGKRADGHCPGMTGSDLAGYLCAGISSDHESLTYEEALEKARMGMAVMLREGSAAKCLHEFVPRLVDDGIDLGNFFFVTDDRHPGDLIRGYMDVLVRTAIDLGIPPVDAISICTINAARHYRIDHLIGSVSIGRKADLVVLSDLEGFVIDRVFVSGSPSADAAPKPVYPAEVFDTVKLGAIHAEDLRIESGVDTDTDVEANIIVAIPDAIFTDWRIDAICPEDGILKPDVGRDILSIAVIERYGKRGSIGRGFVSGNGIEEGAFAQTIAHDSHNVIVTGANFEDMALCVNEIRRLHGGIVVAYDGEIMGSLPLPFAGLLSTGSIESVDAKLRFLHAVMGEMGCVLPAPFMTQSFLALPVIPRLKITDLGLVDVEKHEIVDVIRGVISINSQTGCESDR</sequence>
<comment type="similarity">
    <text evidence="1 6">Belongs to the metallo-dependent hydrolases superfamily. Adenine deaminase family.</text>
</comment>
<keyword evidence="4 6" id="KW-0464">Manganese</keyword>